<proteinExistence type="predicted"/>
<organism evidence="1">
    <name type="scientific">Bodo saltans virus</name>
    <dbReference type="NCBI Taxonomy" id="2024608"/>
    <lineage>
        <taxon>Viruses</taxon>
        <taxon>Varidnaviria</taxon>
        <taxon>Bamfordvirae</taxon>
        <taxon>Nucleocytoviricota</taxon>
        <taxon>Megaviricetes</taxon>
        <taxon>Imitervirales</taxon>
        <taxon>Mimiviridae</taxon>
        <taxon>Klosneuvirinae</taxon>
        <taxon>Theiavirus</taxon>
        <taxon>Theiavirus salishense</taxon>
    </lineage>
</organism>
<reference evidence="1" key="1">
    <citation type="journal article" date="2017" name="Elife">
        <title>The kinetoplastid-infecting Bodo saltans virus (BsV), a window into the most abundant giant viruses in the sea.</title>
        <authorList>
            <person name="Deeg C.M."/>
            <person name="Chow C.-E.T."/>
            <person name="Suttle C.A."/>
        </authorList>
    </citation>
    <scope>NUCLEOTIDE SEQUENCE</scope>
    <source>
        <strain evidence="1">NG1</strain>
    </source>
</reference>
<dbReference type="EMBL" id="MF782455">
    <property type="protein sequence ID" value="ATZ81109.1"/>
    <property type="molecule type" value="Genomic_DNA"/>
</dbReference>
<evidence type="ECO:0000313" key="1">
    <source>
        <dbReference type="EMBL" id="ATZ81109.1"/>
    </source>
</evidence>
<sequence>MQNITNYISNILQNSVDDVYNKLPNETKDILNNNINDIINIFDPILKNISFKSYNDNINYKLIERKKHFFDIIPNGFSSSKHILNMLNEIMVYNLKFNEYNIKITIYHNDNDNINILNNNIKKIMVRIYNLLLLYKNKVYTRHNKKISLPNYEYVFYLYSNPRRSNGKLSGKEYLKNISNCPFKCFNVYSGQTMDDDLIIYVSRLEEALGLLTHEALHAAGLIYMKYHEQCLSSKNFNIFEMFTNAFASIIHSYLTSFETQTNVYDILKYEFYHALLHSVRISINTNITIMDIINGNNKWTQNALLYEYVNGRCLILLFFKYLYENEKYNKAMNNMLSLTDAWDIENNKMNLTAKKMIDDIHSKKTTEKYMEILESIHNIFLKNIELKKNDNKDSLNGNMIQQYFLHDTMEIEDKNKNTMLYGGKIDYKHKYFVYCKKYLRLLKKLSHHN</sequence>
<accession>A0A2H4UWJ5</accession>
<protein>
    <submittedName>
        <fullName evidence="1">Uncharacterized protein</fullName>
    </submittedName>
</protein>
<gene>
    <name evidence="1" type="ORF">BMW23_1065</name>
</gene>
<evidence type="ECO:0000313" key="2">
    <source>
        <dbReference type="Proteomes" id="UP000240325"/>
    </source>
</evidence>
<name>A0A2H4UWJ5_9VIRU</name>
<keyword evidence="2" id="KW-1185">Reference proteome</keyword>
<dbReference type="Proteomes" id="UP000240325">
    <property type="component" value="Segment"/>
</dbReference>